<comment type="caution">
    <text evidence="1">The sequence shown here is derived from an EMBL/GenBank/DDBJ whole genome shotgun (WGS) entry which is preliminary data.</text>
</comment>
<dbReference type="OrthoDB" id="661223at2"/>
<gene>
    <name evidence="1" type="ORF">AWB78_07161</name>
</gene>
<keyword evidence="2" id="KW-1185">Reference proteome</keyword>
<organism evidence="1 2">
    <name type="scientific">Caballeronia calidae</name>
    <dbReference type="NCBI Taxonomy" id="1777139"/>
    <lineage>
        <taxon>Bacteria</taxon>
        <taxon>Pseudomonadati</taxon>
        <taxon>Pseudomonadota</taxon>
        <taxon>Betaproteobacteria</taxon>
        <taxon>Burkholderiales</taxon>
        <taxon>Burkholderiaceae</taxon>
        <taxon>Caballeronia</taxon>
    </lineage>
</organism>
<name>A0A158ED76_9BURK</name>
<dbReference type="EMBL" id="FCOX02000069">
    <property type="protein sequence ID" value="SAL04849.1"/>
    <property type="molecule type" value="Genomic_DNA"/>
</dbReference>
<accession>A0A158ED76</accession>
<protein>
    <submittedName>
        <fullName evidence="1">Uncharacterized protein</fullName>
    </submittedName>
</protein>
<dbReference type="AlphaFoldDB" id="A0A158ED76"/>
<reference evidence="1" key="1">
    <citation type="submission" date="2016-01" db="EMBL/GenBank/DDBJ databases">
        <authorList>
            <person name="Peeters C."/>
        </authorList>
    </citation>
    <scope>NUCLEOTIDE SEQUENCE</scope>
    <source>
        <strain evidence="1">LMG 29321</strain>
    </source>
</reference>
<evidence type="ECO:0000313" key="1">
    <source>
        <dbReference type="EMBL" id="SAL04849.1"/>
    </source>
</evidence>
<evidence type="ECO:0000313" key="2">
    <source>
        <dbReference type="Proteomes" id="UP000071859"/>
    </source>
</evidence>
<dbReference type="Proteomes" id="UP000071859">
    <property type="component" value="Unassembled WGS sequence"/>
</dbReference>
<proteinExistence type="predicted"/>
<dbReference type="RefSeq" id="WP_062611210.1">
    <property type="nucleotide sequence ID" value="NZ_FCOX02000069.1"/>
</dbReference>
<sequence>MTPLNPKLLRGAIVFFALPDPVPSAILFQYNPASLQRSMEIRTAGGGEAAGEEAFRVDDAPVETIKVDIEFDATDDGLGGGVNGVLSRLAALELLITPNTATVIANTILAQVGAIELLPPQAPFTLFVYGGHRILPVRVTEYSVTEDAYESALKPIRAKVSLGLKVLTYSDLPGSHPGHHLYLAHQVAKEALAKATTVQGLDAVLGPNARIL</sequence>